<dbReference type="InterPro" id="IPR011042">
    <property type="entry name" value="6-blade_b-propeller_TolB-like"/>
</dbReference>
<dbReference type="EMBL" id="CAJNOJ010000336">
    <property type="protein sequence ID" value="CAF1405701.1"/>
    <property type="molecule type" value="Genomic_DNA"/>
</dbReference>
<proteinExistence type="predicted"/>
<evidence type="ECO:0000313" key="4">
    <source>
        <dbReference type="EMBL" id="CAF1405701.1"/>
    </source>
</evidence>
<dbReference type="AlphaFoldDB" id="A0A815L7J1"/>
<dbReference type="SUPFAM" id="SSF63825">
    <property type="entry name" value="YWTD domain"/>
    <property type="match status" value="1"/>
</dbReference>
<feature type="repeat" description="NHL" evidence="2">
    <location>
        <begin position="172"/>
        <end position="208"/>
    </location>
</feature>
<reference evidence="4" key="1">
    <citation type="submission" date="2021-02" db="EMBL/GenBank/DDBJ databases">
        <authorList>
            <person name="Nowell W R."/>
        </authorList>
    </citation>
    <scope>NUCLEOTIDE SEQUENCE</scope>
</reference>
<evidence type="ECO:0000256" key="1">
    <source>
        <dbReference type="ARBA" id="ARBA00022737"/>
    </source>
</evidence>
<evidence type="ECO:0000256" key="3">
    <source>
        <dbReference type="SAM" id="SignalP"/>
    </source>
</evidence>
<evidence type="ECO:0000256" key="2">
    <source>
        <dbReference type="PROSITE-ProRule" id="PRU00504"/>
    </source>
</evidence>
<dbReference type="PROSITE" id="PS51125">
    <property type="entry name" value="NHL"/>
    <property type="match status" value="1"/>
</dbReference>
<accession>A0A815L7J1</accession>
<feature type="chain" id="PRO_5032394017" evidence="3">
    <location>
        <begin position="16"/>
        <end position="217"/>
    </location>
</feature>
<comment type="caution">
    <text evidence="4">The sequence shown here is derived from an EMBL/GenBank/DDBJ whole genome shotgun (WGS) entry which is preliminary data.</text>
</comment>
<organism evidence="4 5">
    <name type="scientific">Adineta ricciae</name>
    <name type="common">Rotifer</name>
    <dbReference type="NCBI Taxonomy" id="249248"/>
    <lineage>
        <taxon>Eukaryota</taxon>
        <taxon>Metazoa</taxon>
        <taxon>Spiralia</taxon>
        <taxon>Gnathifera</taxon>
        <taxon>Rotifera</taxon>
        <taxon>Eurotatoria</taxon>
        <taxon>Bdelloidea</taxon>
        <taxon>Adinetida</taxon>
        <taxon>Adinetidae</taxon>
        <taxon>Adineta</taxon>
    </lineage>
</organism>
<dbReference type="Gene3D" id="2.120.10.30">
    <property type="entry name" value="TolB, C-terminal domain"/>
    <property type="match status" value="2"/>
</dbReference>
<dbReference type="Pfam" id="PF01436">
    <property type="entry name" value="NHL"/>
    <property type="match status" value="1"/>
</dbReference>
<protein>
    <submittedName>
        <fullName evidence="4">Uncharacterized protein</fullName>
    </submittedName>
</protein>
<dbReference type="InterPro" id="IPR001258">
    <property type="entry name" value="NHL_repeat"/>
</dbReference>
<keyword evidence="3" id="KW-0732">Signal</keyword>
<name>A0A815L7J1_ADIRI</name>
<keyword evidence="1" id="KW-0677">Repeat</keyword>
<gene>
    <name evidence="4" type="ORF">EDS130_LOCUS36340</name>
</gene>
<dbReference type="OrthoDB" id="10054707at2759"/>
<dbReference type="Proteomes" id="UP000663852">
    <property type="component" value="Unassembled WGS sequence"/>
</dbReference>
<feature type="signal peptide" evidence="3">
    <location>
        <begin position="1"/>
        <end position="15"/>
    </location>
</feature>
<evidence type="ECO:0000313" key="5">
    <source>
        <dbReference type="Proteomes" id="UP000663852"/>
    </source>
</evidence>
<sequence>MNVVFLLIFISKISAVFFNEPKFCPTVKWNEPATTFSPNDEDSLSSTDVDIFIDIDNTIYVALKREYQILVWRKQDTFPMIIHVQNWCKLSSIFVSKIGDIYTSCNTNEIIRWIPSTNTFVNTTTFENPCYQIFIDINNYLYCSMWDTDTVAKRWLDNEMEITVVAGTGWTGSAPNELDGPKGIFVDTNLDLYVADSENNRIQLFPLNEKNGKTVAG</sequence>